<dbReference type="SUPFAM" id="SSF54416">
    <property type="entry name" value="Amine oxidase N-terminal region"/>
    <property type="match status" value="1"/>
</dbReference>
<evidence type="ECO:0000313" key="4">
    <source>
        <dbReference type="Proteomes" id="UP000636709"/>
    </source>
</evidence>
<dbReference type="Gene3D" id="3.10.450.40">
    <property type="match status" value="1"/>
</dbReference>
<dbReference type="GO" id="GO:0048038">
    <property type="term" value="F:quinone binding"/>
    <property type="evidence" value="ECO:0007669"/>
    <property type="project" value="InterPro"/>
</dbReference>
<evidence type="ECO:0000313" key="3">
    <source>
        <dbReference type="EMBL" id="KAF8669327.1"/>
    </source>
</evidence>
<name>A0A835AL14_9POAL</name>
<dbReference type="InterPro" id="IPR016182">
    <property type="entry name" value="Cu_amine_oxidase_N-reg"/>
</dbReference>
<reference evidence="3" key="1">
    <citation type="submission" date="2020-07" db="EMBL/GenBank/DDBJ databases">
        <title>Genome sequence and genetic diversity analysis of an under-domesticated orphan crop, white fonio (Digitaria exilis).</title>
        <authorList>
            <person name="Bennetzen J.L."/>
            <person name="Chen S."/>
            <person name="Ma X."/>
            <person name="Wang X."/>
            <person name="Yssel A.E.J."/>
            <person name="Chaluvadi S.R."/>
            <person name="Johnson M."/>
            <person name="Gangashetty P."/>
            <person name="Hamidou F."/>
            <person name="Sanogo M.D."/>
            <person name="Zwaenepoel A."/>
            <person name="Wallace J."/>
            <person name="Van De Peer Y."/>
            <person name="Van Deynze A."/>
        </authorList>
    </citation>
    <scope>NUCLEOTIDE SEQUENCE</scope>
    <source>
        <tissue evidence="3">Leaves</tissue>
    </source>
</reference>
<evidence type="ECO:0000259" key="2">
    <source>
        <dbReference type="Pfam" id="PF02727"/>
    </source>
</evidence>
<accession>A0A835AL14</accession>
<dbReference type="GO" id="GO:0005507">
    <property type="term" value="F:copper ion binding"/>
    <property type="evidence" value="ECO:0007669"/>
    <property type="project" value="InterPro"/>
</dbReference>
<evidence type="ECO:0000256" key="1">
    <source>
        <dbReference type="SAM" id="SignalP"/>
    </source>
</evidence>
<keyword evidence="4" id="KW-1185">Reference proteome</keyword>
<gene>
    <name evidence="3" type="ORF">HU200_051666</name>
</gene>
<dbReference type="GO" id="GO:0009308">
    <property type="term" value="P:amine metabolic process"/>
    <property type="evidence" value="ECO:0007669"/>
    <property type="project" value="InterPro"/>
</dbReference>
<dbReference type="InterPro" id="IPR015800">
    <property type="entry name" value="Cu_amine_oxidase_N2"/>
</dbReference>
<sequence length="82" mass="8795">MLPFLLAVLSATAAVAFYRLHPLDQLSPAEITTVLAAVLDSPLVPARPITFHYVGLYKPDKADVLNYAYGGGTGLASRQLPR</sequence>
<dbReference type="OrthoDB" id="5379943at2759"/>
<comment type="caution">
    <text evidence="3">The sequence shown here is derived from an EMBL/GenBank/DDBJ whole genome shotgun (WGS) entry which is preliminary data.</text>
</comment>
<proteinExistence type="predicted"/>
<feature type="domain" description="Copper amine oxidase N2-terminal" evidence="2">
    <location>
        <begin position="21"/>
        <end position="70"/>
    </location>
</feature>
<keyword evidence="1" id="KW-0732">Signal</keyword>
<dbReference type="GO" id="GO:0008131">
    <property type="term" value="F:primary methylamine oxidase activity"/>
    <property type="evidence" value="ECO:0007669"/>
    <property type="project" value="InterPro"/>
</dbReference>
<dbReference type="Pfam" id="PF02727">
    <property type="entry name" value="Cu_amine_oxidN2"/>
    <property type="match status" value="1"/>
</dbReference>
<dbReference type="Proteomes" id="UP000636709">
    <property type="component" value="Unassembled WGS sequence"/>
</dbReference>
<dbReference type="EMBL" id="JACEFO010002272">
    <property type="protein sequence ID" value="KAF8669327.1"/>
    <property type="molecule type" value="Genomic_DNA"/>
</dbReference>
<protein>
    <recommendedName>
        <fullName evidence="2">Copper amine oxidase N2-terminal domain-containing protein</fullName>
    </recommendedName>
</protein>
<feature type="signal peptide" evidence="1">
    <location>
        <begin position="1"/>
        <end position="16"/>
    </location>
</feature>
<dbReference type="AlphaFoldDB" id="A0A835AL14"/>
<feature type="chain" id="PRO_5032690063" description="Copper amine oxidase N2-terminal domain-containing protein" evidence="1">
    <location>
        <begin position="17"/>
        <end position="82"/>
    </location>
</feature>
<organism evidence="3 4">
    <name type="scientific">Digitaria exilis</name>
    <dbReference type="NCBI Taxonomy" id="1010633"/>
    <lineage>
        <taxon>Eukaryota</taxon>
        <taxon>Viridiplantae</taxon>
        <taxon>Streptophyta</taxon>
        <taxon>Embryophyta</taxon>
        <taxon>Tracheophyta</taxon>
        <taxon>Spermatophyta</taxon>
        <taxon>Magnoliopsida</taxon>
        <taxon>Liliopsida</taxon>
        <taxon>Poales</taxon>
        <taxon>Poaceae</taxon>
        <taxon>PACMAD clade</taxon>
        <taxon>Panicoideae</taxon>
        <taxon>Panicodae</taxon>
        <taxon>Paniceae</taxon>
        <taxon>Anthephorinae</taxon>
        <taxon>Digitaria</taxon>
    </lineage>
</organism>